<sequence length="521" mass="60890">MSKVMDVTPPTSEEFNGTSTPPPPLPCSQEKKRANMNNTLDLLTVMSELKSIVLQRYGAENLDSMPVTWWTKVLTKIMGNCTKDELTLTVLVPMTVLLVPEHMWSEMTCPRRWRLHYRAQIYWTTNPDRESEYQKLLEWMNEKSTAPLARWQTGWLPSYGEAMCGTYLTYLSQAELGQLIELLRTYVLACTTSAPKVCMSSASMETTSTLHTAVRTAREPVDVASWSIPPPINYVDDDEFDKMFESYGSTKRTGPTYLNTYVHRPASSKKWAAPTLMEDYVIDIHIYEYLLQLLFKRSDNLYGIENNRYLSYIRTGLPGRNHIRPTRAQCYWSDTREYLLSMDMLEYYCRDHFVNNQFYCLENILPMYKTDNVQSLFKSYMMKPVDRYTSHCDTCKFKHNKITTVDEVRKNYPLLNDYTISLIVNNQCSLIVNRKSKIEHLDPNDWWKHAYCRVRGSFAQNSPYVKMAKTVQQEQFRKLMRMDYKVTDPTSWSGRGKRKSKDSNNRRKKGKWVSDESSNSD</sequence>
<feature type="compositionally biased region" description="Basic residues" evidence="1">
    <location>
        <begin position="495"/>
        <end position="511"/>
    </location>
</feature>
<keyword evidence="3" id="KW-1185">Reference proteome</keyword>
<protein>
    <submittedName>
        <fullName evidence="2">Ns1</fullName>
    </submittedName>
</protein>
<accession>A0A7J6VDK6</accession>
<gene>
    <name evidence="2" type="ORF">FRX31_027237</name>
</gene>
<evidence type="ECO:0000313" key="3">
    <source>
        <dbReference type="Proteomes" id="UP000554482"/>
    </source>
</evidence>
<feature type="region of interest" description="Disordered" evidence="1">
    <location>
        <begin position="487"/>
        <end position="521"/>
    </location>
</feature>
<dbReference type="AlphaFoldDB" id="A0A7J6VDK6"/>
<feature type="compositionally biased region" description="Polar residues" evidence="1">
    <location>
        <begin position="9"/>
        <end position="19"/>
    </location>
</feature>
<dbReference type="Proteomes" id="UP000554482">
    <property type="component" value="Unassembled WGS sequence"/>
</dbReference>
<proteinExistence type="predicted"/>
<comment type="caution">
    <text evidence="2">The sequence shown here is derived from an EMBL/GenBank/DDBJ whole genome shotgun (WGS) entry which is preliminary data.</text>
</comment>
<evidence type="ECO:0000256" key="1">
    <source>
        <dbReference type="SAM" id="MobiDB-lite"/>
    </source>
</evidence>
<dbReference type="EMBL" id="JABWDY010033831">
    <property type="protein sequence ID" value="KAF5183176.1"/>
    <property type="molecule type" value="Genomic_DNA"/>
</dbReference>
<feature type="region of interest" description="Disordered" evidence="1">
    <location>
        <begin position="1"/>
        <end position="31"/>
    </location>
</feature>
<organism evidence="2 3">
    <name type="scientific">Thalictrum thalictroides</name>
    <name type="common">Rue-anemone</name>
    <name type="synonym">Anemone thalictroides</name>
    <dbReference type="NCBI Taxonomy" id="46969"/>
    <lineage>
        <taxon>Eukaryota</taxon>
        <taxon>Viridiplantae</taxon>
        <taxon>Streptophyta</taxon>
        <taxon>Embryophyta</taxon>
        <taxon>Tracheophyta</taxon>
        <taxon>Spermatophyta</taxon>
        <taxon>Magnoliopsida</taxon>
        <taxon>Ranunculales</taxon>
        <taxon>Ranunculaceae</taxon>
        <taxon>Thalictroideae</taxon>
        <taxon>Thalictrum</taxon>
    </lineage>
</organism>
<evidence type="ECO:0000313" key="2">
    <source>
        <dbReference type="EMBL" id="KAF5183176.1"/>
    </source>
</evidence>
<reference evidence="2 3" key="1">
    <citation type="submission" date="2020-06" db="EMBL/GenBank/DDBJ databases">
        <title>Transcriptomic and genomic resources for Thalictrum thalictroides and T. hernandezii: Facilitating candidate gene discovery in an emerging model plant lineage.</title>
        <authorList>
            <person name="Arias T."/>
            <person name="Riano-Pachon D.M."/>
            <person name="Di Stilio V.S."/>
        </authorList>
    </citation>
    <scope>NUCLEOTIDE SEQUENCE [LARGE SCALE GENOMIC DNA]</scope>
    <source>
        <strain evidence="3">cv. WT478/WT964</strain>
        <tissue evidence="2">Leaves</tissue>
    </source>
</reference>
<name>A0A7J6VDK6_THATH</name>